<organism evidence="8 9">
    <name type="scientific">Dreissena polymorpha</name>
    <name type="common">Zebra mussel</name>
    <name type="synonym">Mytilus polymorpha</name>
    <dbReference type="NCBI Taxonomy" id="45954"/>
    <lineage>
        <taxon>Eukaryota</taxon>
        <taxon>Metazoa</taxon>
        <taxon>Spiralia</taxon>
        <taxon>Lophotrochozoa</taxon>
        <taxon>Mollusca</taxon>
        <taxon>Bivalvia</taxon>
        <taxon>Autobranchia</taxon>
        <taxon>Heteroconchia</taxon>
        <taxon>Euheterodonta</taxon>
        <taxon>Imparidentia</taxon>
        <taxon>Neoheterodontei</taxon>
        <taxon>Myida</taxon>
        <taxon>Dreissenoidea</taxon>
        <taxon>Dreissenidae</taxon>
        <taxon>Dreissena</taxon>
    </lineage>
</organism>
<feature type="coiled-coil region" evidence="5">
    <location>
        <begin position="151"/>
        <end position="180"/>
    </location>
</feature>
<dbReference type="InterPro" id="IPR007146">
    <property type="entry name" value="Sas10/Utp3/C1D"/>
</dbReference>
<keyword evidence="3" id="KW-0597">Phosphoprotein</keyword>
<dbReference type="PANTHER" id="PTHR13237:SF8">
    <property type="entry name" value="SOMETHING ABOUT SILENCING PROTEIN 10"/>
    <property type="match status" value="1"/>
</dbReference>
<evidence type="ECO:0000256" key="1">
    <source>
        <dbReference type="ARBA" id="ARBA00004123"/>
    </source>
</evidence>
<feature type="region of interest" description="Disordered" evidence="6">
    <location>
        <begin position="336"/>
        <end position="408"/>
    </location>
</feature>
<dbReference type="Proteomes" id="UP000828390">
    <property type="component" value="Unassembled WGS sequence"/>
</dbReference>
<dbReference type="InterPro" id="IPR018972">
    <property type="entry name" value="Sas10_C_dom"/>
</dbReference>
<feature type="compositionally biased region" description="Basic residues" evidence="6">
    <location>
        <begin position="1"/>
        <end position="12"/>
    </location>
</feature>
<comment type="similarity">
    <text evidence="2">Belongs to the SAS10 family.</text>
</comment>
<evidence type="ECO:0000256" key="4">
    <source>
        <dbReference type="ARBA" id="ARBA00023242"/>
    </source>
</evidence>
<accession>A0A9D4CUE0</accession>
<feature type="region of interest" description="Disordered" evidence="6">
    <location>
        <begin position="104"/>
        <end position="138"/>
    </location>
</feature>
<evidence type="ECO:0000259" key="7">
    <source>
        <dbReference type="Pfam" id="PF09368"/>
    </source>
</evidence>
<dbReference type="GO" id="GO:0000462">
    <property type="term" value="P:maturation of SSU-rRNA from tricistronic rRNA transcript (SSU-rRNA, 5.8S rRNA, LSU-rRNA)"/>
    <property type="evidence" value="ECO:0007669"/>
    <property type="project" value="TreeGrafter"/>
</dbReference>
<dbReference type="PANTHER" id="PTHR13237">
    <property type="entry name" value="SOMETHING ABOUT SILENCING PROTEIN 10-RELATED"/>
    <property type="match status" value="1"/>
</dbReference>
<comment type="caution">
    <text evidence="8">The sequence shown here is derived from an EMBL/GenBank/DDBJ whole genome shotgun (WGS) entry which is preliminary data.</text>
</comment>
<feature type="compositionally biased region" description="Acidic residues" evidence="6">
    <location>
        <begin position="381"/>
        <end position="390"/>
    </location>
</feature>
<feature type="compositionally biased region" description="Polar residues" evidence="6">
    <location>
        <begin position="336"/>
        <end position="347"/>
    </location>
</feature>
<name>A0A9D4CUE0_DREPO</name>
<evidence type="ECO:0000256" key="5">
    <source>
        <dbReference type="SAM" id="Coils"/>
    </source>
</evidence>
<keyword evidence="5" id="KW-0175">Coiled coil</keyword>
<dbReference type="Pfam" id="PF04000">
    <property type="entry name" value="Sas10_Utp3"/>
    <property type="match status" value="1"/>
</dbReference>
<protein>
    <recommendedName>
        <fullName evidence="7">Sas10 C-terminal domain-containing protein</fullName>
    </recommendedName>
</protein>
<evidence type="ECO:0000256" key="2">
    <source>
        <dbReference type="ARBA" id="ARBA00010979"/>
    </source>
</evidence>
<proteinExistence type="inferred from homology"/>
<dbReference type="GO" id="GO:0032040">
    <property type="term" value="C:small-subunit processome"/>
    <property type="evidence" value="ECO:0007669"/>
    <property type="project" value="TreeGrafter"/>
</dbReference>
<keyword evidence="4" id="KW-0539">Nucleus</keyword>
<feature type="compositionally biased region" description="Basic residues" evidence="6">
    <location>
        <begin position="350"/>
        <end position="366"/>
    </location>
</feature>
<feature type="domain" description="Sas10 C-terminal" evidence="7">
    <location>
        <begin position="454"/>
        <end position="526"/>
    </location>
</feature>
<feature type="compositionally biased region" description="Basic and acidic residues" evidence="6">
    <location>
        <begin position="398"/>
        <end position="408"/>
    </location>
</feature>
<dbReference type="AlphaFoldDB" id="A0A9D4CUE0"/>
<feature type="region of interest" description="Disordered" evidence="6">
    <location>
        <begin position="1"/>
        <end position="39"/>
    </location>
</feature>
<reference evidence="8" key="2">
    <citation type="submission" date="2020-11" db="EMBL/GenBank/DDBJ databases">
        <authorList>
            <person name="McCartney M.A."/>
            <person name="Auch B."/>
            <person name="Kono T."/>
            <person name="Mallez S."/>
            <person name="Becker A."/>
            <person name="Gohl D.M."/>
            <person name="Silverstein K.A.T."/>
            <person name="Koren S."/>
            <person name="Bechman K.B."/>
            <person name="Herman A."/>
            <person name="Abrahante J.E."/>
            <person name="Garbe J."/>
        </authorList>
    </citation>
    <scope>NUCLEOTIDE SEQUENCE</scope>
    <source>
        <strain evidence="8">Duluth1</strain>
        <tissue evidence="8">Whole animal</tissue>
    </source>
</reference>
<reference evidence="8" key="1">
    <citation type="journal article" date="2019" name="bioRxiv">
        <title>The Genome of the Zebra Mussel, Dreissena polymorpha: A Resource for Invasive Species Research.</title>
        <authorList>
            <person name="McCartney M.A."/>
            <person name="Auch B."/>
            <person name="Kono T."/>
            <person name="Mallez S."/>
            <person name="Zhang Y."/>
            <person name="Obille A."/>
            <person name="Becker A."/>
            <person name="Abrahante J.E."/>
            <person name="Garbe J."/>
            <person name="Badalamenti J.P."/>
            <person name="Herman A."/>
            <person name="Mangelson H."/>
            <person name="Liachko I."/>
            <person name="Sullivan S."/>
            <person name="Sone E.D."/>
            <person name="Koren S."/>
            <person name="Silverstein K.A.T."/>
            <person name="Beckman K.B."/>
            <person name="Gohl D.M."/>
        </authorList>
    </citation>
    <scope>NUCLEOTIDE SEQUENCE</scope>
    <source>
        <strain evidence="8">Duluth1</strain>
        <tissue evidence="8">Whole animal</tissue>
    </source>
</reference>
<feature type="region of interest" description="Disordered" evidence="6">
    <location>
        <begin position="426"/>
        <end position="452"/>
    </location>
</feature>
<gene>
    <name evidence="8" type="ORF">DPMN_040083</name>
</gene>
<feature type="compositionally biased region" description="Acidic residues" evidence="6">
    <location>
        <begin position="113"/>
        <end position="125"/>
    </location>
</feature>
<keyword evidence="9" id="KW-1185">Reference proteome</keyword>
<comment type="subcellular location">
    <subcellularLocation>
        <location evidence="1">Nucleus</location>
    </subcellularLocation>
</comment>
<sequence length="527" mass="60356">MPKRPNKKKGQKKTSVETVPEYASDDERLYGNMDEPDPEAREYMYDDVDEFHASREKVLLDKGYKDDDTYHAAVSDEEEVLDLESEASDDDEIRDLKAQLRRVKSLQRKDELGSDVEEETDEEEGLPDRKSWGAKRSKYYGDNDIGAPGVAADADDEEEAELEEKEALRLQRQMAEQLDDQDFGLDIFQAPVEPRSAGGKEERIVKDLSKLSKKEKLKLLKKESPELMTLIDDLKLKMKELQDRLCPLKDLVARQQFTGKAADYVHTKFKLVLNYCMNIVFYLMLKSKQTAVHNHPVVKRLLQYRNILKQLEPLDEQMNAEVDDIVARLRAGKEVTLNSAQSQTTGGSFVRRKTGKVTKATDKKRTKLSELVSDSGSADSGSEDSDEMYEDLTGKAGKNKEKGDQYETKDERAALEYYQMMKAGRPGEDTPDEELEHNVEEQTGQVDMEMEEGDGKRAINFQIEKNRGLTAHKKKELRNPRVKHRMKYRRAQIRRKGQFRAPRTEMQKYGGEASGIRAAVKRGIKLK</sequence>
<evidence type="ECO:0000256" key="3">
    <source>
        <dbReference type="ARBA" id="ARBA00022553"/>
    </source>
</evidence>
<dbReference type="EMBL" id="JAIWYP010000011">
    <property type="protein sequence ID" value="KAH3733651.1"/>
    <property type="molecule type" value="Genomic_DNA"/>
</dbReference>
<dbReference type="Pfam" id="PF09368">
    <property type="entry name" value="Sas10"/>
    <property type="match status" value="1"/>
</dbReference>
<evidence type="ECO:0000313" key="8">
    <source>
        <dbReference type="EMBL" id="KAH3733651.1"/>
    </source>
</evidence>
<evidence type="ECO:0000313" key="9">
    <source>
        <dbReference type="Proteomes" id="UP000828390"/>
    </source>
</evidence>
<dbReference type="OrthoDB" id="1924577at2759"/>
<evidence type="ECO:0000256" key="6">
    <source>
        <dbReference type="SAM" id="MobiDB-lite"/>
    </source>
</evidence>